<evidence type="ECO:0000256" key="2">
    <source>
        <dbReference type="SAM" id="Coils"/>
    </source>
</evidence>
<keyword evidence="3" id="KW-0472">Membrane</keyword>
<dbReference type="InterPro" id="IPR058792">
    <property type="entry name" value="Beta-barrel_RND_2"/>
</dbReference>
<sequence length="413" mass="44170">MASPATPSGSPDRRSRLLRVGIVLIAALALLAVLPALPLFAERVVVANVDEGELLQSVVVSGKVRSPRRVELGSQISGQVVQVLAREGDALVRGQALIQLDDEELQAALAQAAASLAQSEARLAQVGELALPLARESVRQAEATLVQAQKQFERTRELVARGFYSQTQLDEARRSLDVARSQLQAARLQVGSGEPGGSDERLARLAVDQARASLALARARLAYARIEAPVDGVLLMRGVEPGDAVQPGKLLMTISPLGMTELVAQIDEKNLELLALGQAARVSADAFPARRFDAELSFISPVIDALRGSVEVRLRVPEPPDYLREDMTVSIDIVTARRERAIVVPADTVRDAGGEQPWVLVVRDGVARRQPVRAGLHGDGRVEILEGVVAGEQLVPAHEDTIGEGDRVRPLAG</sequence>
<dbReference type="InterPro" id="IPR058625">
    <property type="entry name" value="MdtA-like_BSH"/>
</dbReference>
<name>A0A7X7LVM3_9RHOO</name>
<dbReference type="SUPFAM" id="SSF111369">
    <property type="entry name" value="HlyD-like secretion proteins"/>
    <property type="match status" value="3"/>
</dbReference>
<organism evidence="6 7">
    <name type="scientific">Thauera phenolivorans</name>
    <dbReference type="NCBI Taxonomy" id="1792543"/>
    <lineage>
        <taxon>Bacteria</taxon>
        <taxon>Pseudomonadati</taxon>
        <taxon>Pseudomonadota</taxon>
        <taxon>Betaproteobacteria</taxon>
        <taxon>Rhodocyclales</taxon>
        <taxon>Zoogloeaceae</taxon>
        <taxon>Thauera</taxon>
    </lineage>
</organism>
<dbReference type="AlphaFoldDB" id="A0A7X7LVM3"/>
<feature type="domain" description="CusB-like beta-barrel" evidence="5">
    <location>
        <begin position="262"/>
        <end position="335"/>
    </location>
</feature>
<dbReference type="Pfam" id="PF25954">
    <property type="entry name" value="Beta-barrel_RND_2"/>
    <property type="match status" value="1"/>
</dbReference>
<feature type="transmembrane region" description="Helical" evidence="3">
    <location>
        <begin position="20"/>
        <end position="41"/>
    </location>
</feature>
<feature type="coiled-coil region" evidence="2">
    <location>
        <begin position="131"/>
        <end position="189"/>
    </location>
</feature>
<reference evidence="6 7" key="1">
    <citation type="journal article" date="2020" name="Biotechnol. Biofuels">
        <title>New insights from the biogas microbiome by comprehensive genome-resolved metagenomics of nearly 1600 species originating from multiple anaerobic digesters.</title>
        <authorList>
            <person name="Campanaro S."/>
            <person name="Treu L."/>
            <person name="Rodriguez-R L.M."/>
            <person name="Kovalovszki A."/>
            <person name="Ziels R.M."/>
            <person name="Maus I."/>
            <person name="Zhu X."/>
            <person name="Kougias P.G."/>
            <person name="Basile A."/>
            <person name="Luo G."/>
            <person name="Schluter A."/>
            <person name="Konstantinidis K.T."/>
            <person name="Angelidaki I."/>
        </authorList>
    </citation>
    <scope>NUCLEOTIDE SEQUENCE [LARGE SCALE GENOMIC DNA]</scope>
    <source>
        <strain evidence="6">AS06rmzACSIP_256</strain>
    </source>
</reference>
<feature type="domain" description="Multidrug resistance protein MdtA-like barrel-sandwich hybrid" evidence="4">
    <location>
        <begin position="68"/>
        <end position="250"/>
    </location>
</feature>
<dbReference type="GO" id="GO:0015562">
    <property type="term" value="F:efflux transmembrane transporter activity"/>
    <property type="evidence" value="ECO:0007669"/>
    <property type="project" value="TreeGrafter"/>
</dbReference>
<evidence type="ECO:0000259" key="5">
    <source>
        <dbReference type="Pfam" id="PF25954"/>
    </source>
</evidence>
<evidence type="ECO:0000313" key="7">
    <source>
        <dbReference type="Proteomes" id="UP000536534"/>
    </source>
</evidence>
<dbReference type="Pfam" id="PF25917">
    <property type="entry name" value="BSH_RND"/>
    <property type="match status" value="1"/>
</dbReference>
<keyword evidence="3" id="KW-1133">Transmembrane helix</keyword>
<comment type="similarity">
    <text evidence="1">Belongs to the membrane fusion protein (MFP) (TC 8.A.1) family.</text>
</comment>
<dbReference type="GO" id="GO:1990281">
    <property type="term" value="C:efflux pump complex"/>
    <property type="evidence" value="ECO:0007669"/>
    <property type="project" value="TreeGrafter"/>
</dbReference>
<dbReference type="Gene3D" id="2.40.50.100">
    <property type="match status" value="1"/>
</dbReference>
<dbReference type="InterPro" id="IPR006143">
    <property type="entry name" value="RND_pump_MFP"/>
</dbReference>
<keyword evidence="2" id="KW-0175">Coiled coil</keyword>
<dbReference type="NCBIfam" id="TIGR01730">
    <property type="entry name" value="RND_mfp"/>
    <property type="match status" value="1"/>
</dbReference>
<keyword evidence="3" id="KW-0812">Transmembrane</keyword>
<evidence type="ECO:0000259" key="4">
    <source>
        <dbReference type="Pfam" id="PF25917"/>
    </source>
</evidence>
<comment type="caution">
    <text evidence="6">The sequence shown here is derived from an EMBL/GenBank/DDBJ whole genome shotgun (WGS) entry which is preliminary data.</text>
</comment>
<dbReference type="Gene3D" id="2.40.420.20">
    <property type="match status" value="1"/>
</dbReference>
<dbReference type="EMBL" id="JAAYYV010000187">
    <property type="protein sequence ID" value="NLF54165.1"/>
    <property type="molecule type" value="Genomic_DNA"/>
</dbReference>
<dbReference type="Gene3D" id="1.10.287.470">
    <property type="entry name" value="Helix hairpin bin"/>
    <property type="match status" value="1"/>
</dbReference>
<evidence type="ECO:0000256" key="3">
    <source>
        <dbReference type="SAM" id="Phobius"/>
    </source>
</evidence>
<gene>
    <name evidence="6" type="ORF">GX576_07175</name>
</gene>
<dbReference type="Gene3D" id="2.40.30.170">
    <property type="match status" value="1"/>
</dbReference>
<evidence type="ECO:0000313" key="6">
    <source>
        <dbReference type="EMBL" id="NLF54165.1"/>
    </source>
</evidence>
<dbReference type="Proteomes" id="UP000536534">
    <property type="component" value="Unassembled WGS sequence"/>
</dbReference>
<evidence type="ECO:0000256" key="1">
    <source>
        <dbReference type="ARBA" id="ARBA00009477"/>
    </source>
</evidence>
<dbReference type="PANTHER" id="PTHR30469">
    <property type="entry name" value="MULTIDRUG RESISTANCE PROTEIN MDTA"/>
    <property type="match status" value="1"/>
</dbReference>
<protein>
    <submittedName>
        <fullName evidence="6">Efflux RND transporter periplasmic adaptor subunit</fullName>
    </submittedName>
</protein>
<accession>A0A7X7LVM3</accession>
<dbReference type="PANTHER" id="PTHR30469:SF15">
    <property type="entry name" value="HLYD FAMILY OF SECRETION PROTEINS"/>
    <property type="match status" value="1"/>
</dbReference>
<proteinExistence type="inferred from homology"/>